<geneLocation type="plasmid" evidence="1 2">
    <name>pPNAP01</name>
</geneLocation>
<keyword evidence="1" id="KW-0614">Plasmid</keyword>
<organism evidence="1 2">
    <name type="scientific">Polaromonas naphthalenivorans (strain CJ2)</name>
    <dbReference type="NCBI Taxonomy" id="365044"/>
    <lineage>
        <taxon>Bacteria</taxon>
        <taxon>Pseudomonadati</taxon>
        <taxon>Pseudomonadota</taxon>
        <taxon>Betaproteobacteria</taxon>
        <taxon>Burkholderiales</taxon>
        <taxon>Comamonadaceae</taxon>
        <taxon>Polaromonas</taxon>
    </lineage>
</organism>
<name>A1VVK0_POLNA</name>
<gene>
    <name evidence="1" type="ordered locus">Pnap_4400</name>
</gene>
<evidence type="ECO:0000313" key="1">
    <source>
        <dbReference type="EMBL" id="ABM39678.1"/>
    </source>
</evidence>
<proteinExistence type="predicted"/>
<dbReference type="KEGG" id="pna:Pnap_4400"/>
<accession>A1VVK0</accession>
<protein>
    <submittedName>
        <fullName evidence="1">Uncharacterized protein</fullName>
    </submittedName>
</protein>
<dbReference type="EMBL" id="CP000530">
    <property type="protein sequence ID" value="ABM39678.1"/>
    <property type="molecule type" value="Genomic_DNA"/>
</dbReference>
<evidence type="ECO:0000313" key="2">
    <source>
        <dbReference type="Proteomes" id="UP000000644"/>
    </source>
</evidence>
<keyword evidence="2" id="KW-1185">Reference proteome</keyword>
<sequence>MKGRYFGMYVPCDAPGKVKRTPTRTRQRKNIACLGHLAEVLPCLDHFDGAFPACWRESPAPAEIPGFKLYINPCETLLAVHVKR</sequence>
<reference evidence="2" key="1">
    <citation type="journal article" date="2009" name="Environ. Microbiol.">
        <title>The genome of Polaromonas naphthalenivorans strain CJ2, isolated from coal tar-contaminated sediment, reveals physiological and metabolic versatility and evolution through extensive horizontal gene transfer.</title>
        <authorList>
            <person name="Yagi J.M."/>
            <person name="Sims D."/>
            <person name="Brettin T."/>
            <person name="Bruce D."/>
            <person name="Madsen E.L."/>
        </authorList>
    </citation>
    <scope>NUCLEOTIDE SEQUENCE [LARGE SCALE GENOMIC DNA]</scope>
    <source>
        <strain evidence="2">CJ2</strain>
        <plasmid evidence="2">Plasmid pPNAP01</plasmid>
    </source>
</reference>
<dbReference type="HOGENOM" id="CLU_2524696_0_0_4"/>
<dbReference type="Proteomes" id="UP000000644">
    <property type="component" value="Plasmid pPNAP01"/>
</dbReference>
<dbReference type="AlphaFoldDB" id="A1VVK0"/>